<dbReference type="InterPro" id="IPR036291">
    <property type="entry name" value="NAD(P)-bd_dom_sf"/>
</dbReference>
<accession>A0A8H7WCX7</accession>
<dbReference type="Pfam" id="PF00106">
    <property type="entry name" value="adh_short"/>
    <property type="match status" value="1"/>
</dbReference>
<dbReference type="InterPro" id="IPR002347">
    <property type="entry name" value="SDR_fam"/>
</dbReference>
<dbReference type="SUPFAM" id="SSF51735">
    <property type="entry name" value="NAD(P)-binding Rossmann-fold domains"/>
    <property type="match status" value="1"/>
</dbReference>
<protein>
    <recommendedName>
        <fullName evidence="4">Short chain dehydrogenase</fullName>
    </recommendedName>
</protein>
<name>A0A8H7WCX7_9HELO</name>
<dbReference type="Gene3D" id="3.40.50.720">
    <property type="entry name" value="NAD(P)-binding Rossmann-like Domain"/>
    <property type="match status" value="1"/>
</dbReference>
<evidence type="ECO:0000256" key="1">
    <source>
        <dbReference type="ARBA" id="ARBA00006484"/>
    </source>
</evidence>
<reference evidence="2" key="1">
    <citation type="submission" date="2021-02" db="EMBL/GenBank/DDBJ databases">
        <title>Genome sequence Cadophora malorum strain M34.</title>
        <authorList>
            <person name="Stefanovic E."/>
            <person name="Vu D."/>
            <person name="Scully C."/>
            <person name="Dijksterhuis J."/>
            <person name="Roader J."/>
            <person name="Houbraken J."/>
        </authorList>
    </citation>
    <scope>NUCLEOTIDE SEQUENCE</scope>
    <source>
        <strain evidence="2">M34</strain>
    </source>
</reference>
<dbReference type="PANTHER" id="PTHR43544">
    <property type="entry name" value="SHORT-CHAIN DEHYDROGENASE/REDUCTASE"/>
    <property type="match status" value="1"/>
</dbReference>
<dbReference type="AlphaFoldDB" id="A0A8H7WCX7"/>
<dbReference type="EMBL" id="JAFJYH010000048">
    <property type="protein sequence ID" value="KAG4422505.1"/>
    <property type="molecule type" value="Genomic_DNA"/>
</dbReference>
<comment type="caution">
    <text evidence="2">The sequence shown here is derived from an EMBL/GenBank/DDBJ whole genome shotgun (WGS) entry which is preliminary data.</text>
</comment>
<dbReference type="PANTHER" id="PTHR43544:SF32">
    <property type="entry name" value="CHAIN DEHYDROGENASE, PUTATIVE (AFU_ORTHOLOGUE AFUA_5G01530)-RELATED"/>
    <property type="match status" value="1"/>
</dbReference>
<comment type="similarity">
    <text evidence="1">Belongs to the short-chain dehydrogenases/reductases (SDR) family.</text>
</comment>
<dbReference type="InterPro" id="IPR051468">
    <property type="entry name" value="Fungal_SecMetab_SDRs"/>
</dbReference>
<evidence type="ECO:0000313" key="2">
    <source>
        <dbReference type="EMBL" id="KAG4422505.1"/>
    </source>
</evidence>
<gene>
    <name evidence="2" type="ORF">IFR04_004406</name>
</gene>
<proteinExistence type="inferred from homology"/>
<keyword evidence="3" id="KW-1185">Reference proteome</keyword>
<dbReference type="PRINTS" id="PR00081">
    <property type="entry name" value="GDHRDH"/>
</dbReference>
<evidence type="ECO:0008006" key="4">
    <source>
        <dbReference type="Google" id="ProtNLM"/>
    </source>
</evidence>
<sequence>MATKVVLITGANSGIGYATSKVIASASKEFHVIMAARSLDKVNTAKSEIETAGVQGQLSTLQLDITDQASIDQAVTFVEATFRHLDVLVSNAGISGLVFPDSRARFQAVMDTNVIGTAAAATAFRPLLLKSSKAYSIYVSSGLGSMTLATDASFPWYKGMPGGVAYRASKAALDMVALQEHYDFGETTALKSYAYCPGLVRSNLRGTSEAAVSAGGAAGDPEVSGRGILAIIQGERDGDAGKFVNSEGGVYGW</sequence>
<evidence type="ECO:0000313" key="3">
    <source>
        <dbReference type="Proteomes" id="UP000664132"/>
    </source>
</evidence>
<dbReference type="GO" id="GO:0019748">
    <property type="term" value="P:secondary metabolic process"/>
    <property type="evidence" value="ECO:0007669"/>
    <property type="project" value="TreeGrafter"/>
</dbReference>
<dbReference type="GO" id="GO:0005737">
    <property type="term" value="C:cytoplasm"/>
    <property type="evidence" value="ECO:0007669"/>
    <property type="project" value="TreeGrafter"/>
</dbReference>
<organism evidence="2 3">
    <name type="scientific">Cadophora malorum</name>
    <dbReference type="NCBI Taxonomy" id="108018"/>
    <lineage>
        <taxon>Eukaryota</taxon>
        <taxon>Fungi</taxon>
        <taxon>Dikarya</taxon>
        <taxon>Ascomycota</taxon>
        <taxon>Pezizomycotina</taxon>
        <taxon>Leotiomycetes</taxon>
        <taxon>Helotiales</taxon>
        <taxon>Ploettnerulaceae</taxon>
        <taxon>Cadophora</taxon>
    </lineage>
</organism>
<dbReference type="OrthoDB" id="7289984at2759"/>
<dbReference type="Proteomes" id="UP000664132">
    <property type="component" value="Unassembled WGS sequence"/>
</dbReference>
<dbReference type="GO" id="GO:0016491">
    <property type="term" value="F:oxidoreductase activity"/>
    <property type="evidence" value="ECO:0007669"/>
    <property type="project" value="TreeGrafter"/>
</dbReference>